<gene>
    <name evidence="1" type="ORF">KPL71_013884</name>
</gene>
<proteinExistence type="predicted"/>
<evidence type="ECO:0000313" key="1">
    <source>
        <dbReference type="EMBL" id="KAH9750439.1"/>
    </source>
</evidence>
<evidence type="ECO:0000313" key="2">
    <source>
        <dbReference type="Proteomes" id="UP000829398"/>
    </source>
</evidence>
<organism evidence="1 2">
    <name type="scientific">Citrus sinensis</name>
    <name type="common">Sweet orange</name>
    <name type="synonym">Citrus aurantium var. sinensis</name>
    <dbReference type="NCBI Taxonomy" id="2711"/>
    <lineage>
        <taxon>Eukaryota</taxon>
        <taxon>Viridiplantae</taxon>
        <taxon>Streptophyta</taxon>
        <taxon>Embryophyta</taxon>
        <taxon>Tracheophyta</taxon>
        <taxon>Spermatophyta</taxon>
        <taxon>Magnoliopsida</taxon>
        <taxon>eudicotyledons</taxon>
        <taxon>Gunneridae</taxon>
        <taxon>Pentapetalae</taxon>
        <taxon>rosids</taxon>
        <taxon>malvids</taxon>
        <taxon>Sapindales</taxon>
        <taxon>Rutaceae</taxon>
        <taxon>Aurantioideae</taxon>
        <taxon>Citrus</taxon>
    </lineage>
</organism>
<protein>
    <submittedName>
        <fullName evidence="1">Disease resistance RPP13-like protein 1</fullName>
    </submittedName>
</protein>
<accession>A0ACB8K7T3</accession>
<keyword evidence="2" id="KW-1185">Reference proteome</keyword>
<reference evidence="2" key="1">
    <citation type="journal article" date="2023" name="Hortic. Res.">
        <title>A chromosome-level phased genome enabling allele-level studies in sweet orange: a case study on citrus Huanglongbing tolerance.</title>
        <authorList>
            <person name="Wu B."/>
            <person name="Yu Q."/>
            <person name="Deng Z."/>
            <person name="Duan Y."/>
            <person name="Luo F."/>
            <person name="Gmitter F. Jr."/>
        </authorList>
    </citation>
    <scope>NUCLEOTIDE SEQUENCE [LARGE SCALE GENOMIC DNA]</scope>
    <source>
        <strain evidence="2">cv. Valencia</strain>
    </source>
</reference>
<sequence length="1523" mass="172334">MSIIGEAILTASVDLLVNKLASEGILFFARQEQIKADLMKWANMLEMIKAVLDDAEEKKTTNQFVKKWLGKLQDLAYDVEDLLDEFQTEAFRRKLLLGNGDPVAAQDQPSSIRTRTSKFRKLIPTCCTTFTPQLIQFDYAMMSKIKEINDRFQEIVTQKDSLGLNVSSAGGSKKASQRLETTSVVTGANVYGRETDKKEIVELLLRDDLRNDGGFSVIPIVGFGGLGKTTLARLAYNDDRVQNHFDLKAWTCVSDDFDVIRLTKTILTSIVTHQNVDNLNLNKLQEELNKQLSGKKFLLVLDDVWNRNYDDWVDFSRPLGASAQGSKIIVSTRNHEVAKIMGTLPAYQLKKLSYNDCLAIFAQHSLGTRDFSSHMSLEEIGRKIVTKCDGLPLAAQTLGGLLRGEHDRREWERVLSSKIWELPEERCRIIPALAVSYYYLPPTLKQCFAYCSLLPKDYEFEEEEIILLWCASGFLDHKEGENPSEDLGRDFFKELCSRSFFQQSATDASRFVMHDLINDLARWAAGETYFTLEYTSEVNKQQRFSRNLRHLSYICGEYDGVERFEKLYDIQHLRTFLPLMLLNSRHGYLAHSILPKLFKLQSLRVFSLRGYRISELPDSVGDLRYLRHLNLSGTEIRTLPESVNKLYNLHTLLLVGCRRLKKLCADMGNLIKLHHLNNSNTDLLKEMPVGIGKLTCLQTLCNFVVGKDSGSGLPELKLLMHLRGTLKISKLENVKDVGNAKEAQMDGKKNLRELLLRWTRCTDGSSSREAETEMGVLDMLKPHKNLEQFYICGYGGTKFPTWLGDSSFSNLVTLKFEDCGMCTALPSVGQLPSLKHLTVRGMSRVKRLGSEFYGNDSPIPFPCLETLRFEDMQEWEDWIPHGSSQGVERFPKLRELHILRCSKLRGTFPECLPALQMLVIYRCEEFSVSVTSLPALCNLQINGCEELSVSLTSLPALCNLQIGRCEELSVSVTSLPALCNLQIGECKKVVGRSATDHLGSQNSVVSRDTSNQVFLAGPLKPRIPKLEELGINNIKNETCIWKSHTELLQDICSLKRLTITSCSKLQSLVAEEEEDQRQKLCEFSCRLEYLRLYICEGLVKLPQSLLSLSSLREIFIGGCNSLVSFPEVALPSKLKKIEISECDALKSLPEAWMCDTNSSLEILYIESCHSLRYIAGVQLPPSLKTLFIDECGNIRTLTVEEGIHSSSSSSRRYNSSLLEHLGIRYCPSLTCIFSKNELPATLESLEVGNLPPSLKSLCVYGCSKLESIAERLDDNTSLKIIRIDFCEKLKILPSGLHNLRQLLEIKIWWCGNLVTFPEGGLPCAKLTRLEIYDCKRLEALPKGLHNLKSLQELRIGGELPSLEEDDGLPTDLRSLEIIFNTKIWKSMIERGQGFHRFSSLRHLSIEGCDDDMVSFPPEAEDKRLGTALPLPASLTSMWIGDFPNLERLSSSIVDLQNLTELRLHDCPKLKYFPEKGLPSSLLQLRIWGCPLMKEKCRKDGGQYWDLLTHIPFVLIDYKWVFGD</sequence>
<comment type="caution">
    <text evidence="1">The sequence shown here is derived from an EMBL/GenBank/DDBJ whole genome shotgun (WGS) entry which is preliminary data.</text>
</comment>
<dbReference type="Proteomes" id="UP000829398">
    <property type="component" value="Chromosome 5"/>
</dbReference>
<name>A0ACB8K7T3_CITSI</name>
<dbReference type="EMBL" id="CM039174">
    <property type="protein sequence ID" value="KAH9750439.1"/>
    <property type="molecule type" value="Genomic_DNA"/>
</dbReference>